<dbReference type="STRING" id="420998.JDO7802_01383"/>
<dbReference type="InterPro" id="IPR025924">
    <property type="entry name" value="YHYH_dom"/>
</dbReference>
<dbReference type="EMBL" id="CXSU01000011">
    <property type="protein sequence ID" value="CTQ49370.1"/>
    <property type="molecule type" value="Genomic_DNA"/>
</dbReference>
<dbReference type="Proteomes" id="UP000049222">
    <property type="component" value="Unassembled WGS sequence"/>
</dbReference>
<organism evidence="2 3">
    <name type="scientific">Jannaschia donghaensis</name>
    <dbReference type="NCBI Taxonomy" id="420998"/>
    <lineage>
        <taxon>Bacteria</taxon>
        <taxon>Pseudomonadati</taxon>
        <taxon>Pseudomonadota</taxon>
        <taxon>Alphaproteobacteria</taxon>
        <taxon>Rhodobacterales</taxon>
        <taxon>Roseobacteraceae</taxon>
        <taxon>Jannaschia</taxon>
    </lineage>
</organism>
<dbReference type="AlphaFoldDB" id="A0A0M6YHE0"/>
<dbReference type="Pfam" id="PF14240">
    <property type="entry name" value="YHYH"/>
    <property type="match status" value="2"/>
</dbReference>
<proteinExistence type="predicted"/>
<evidence type="ECO:0000259" key="1">
    <source>
        <dbReference type="Pfam" id="PF14240"/>
    </source>
</evidence>
<keyword evidence="3" id="KW-1185">Reference proteome</keyword>
<dbReference type="OrthoDB" id="9796530at2"/>
<feature type="domain" description="YHYH" evidence="1">
    <location>
        <begin position="113"/>
        <end position="217"/>
    </location>
</feature>
<feature type="domain" description="YHYH" evidence="1">
    <location>
        <begin position="226"/>
        <end position="265"/>
    </location>
</feature>
<protein>
    <recommendedName>
        <fullName evidence="1">YHYH domain-containing protein</fullName>
    </recommendedName>
</protein>
<sequence length="331" mass="34943">MSNRGLFAAAVISVMGAGVAVTYSPLSAQNTSRSADTTAAIEAANWSDNVTITIDAADNTFRFESDGIPSHGFAERYLIPSDPTDQPFADKPAEFFDVVDSAEFFSGSDIDTTITLGPVYSDTTTDTSLGMIGVAISGAQIFNDYEDFERAVTAQDDQVVHDHVAFLDNCNGHTLVDGTDYHYHGIPVCIAEAMPRAGQHSTMIGVLSDGFPVYSNYDVGGIVVVNEDLDECSGHFGPTPEFPDGIYHYHLTADEAPYMVDCYHGEIEVTASAGPGGGGPDFSAIAAQYGVSEAALIDALGESRPPDFAGAADLLGISEEELREAMPAPGQ</sequence>
<name>A0A0M6YHE0_9RHOB</name>
<evidence type="ECO:0000313" key="3">
    <source>
        <dbReference type="Proteomes" id="UP000049222"/>
    </source>
</evidence>
<reference evidence="2 3" key="1">
    <citation type="submission" date="2015-07" db="EMBL/GenBank/DDBJ databases">
        <authorList>
            <person name="Noorani M."/>
        </authorList>
    </citation>
    <scope>NUCLEOTIDE SEQUENCE [LARGE SCALE GENOMIC DNA]</scope>
    <source>
        <strain evidence="2 3">CECT 7802</strain>
    </source>
</reference>
<dbReference type="PANTHER" id="PTHR30289:SF8">
    <property type="entry name" value="YHYH DOMAIN-CONTAINING PROTEIN"/>
    <property type="match status" value="1"/>
</dbReference>
<evidence type="ECO:0000313" key="2">
    <source>
        <dbReference type="EMBL" id="CTQ49370.1"/>
    </source>
</evidence>
<gene>
    <name evidence="2" type="ORF">JDO7802_01383</name>
</gene>
<accession>A0A0M6YHE0</accession>
<dbReference type="PANTHER" id="PTHR30289">
    <property type="entry name" value="UNCHARACTERIZED PROTEIN YBCL-RELATED"/>
    <property type="match status" value="1"/>
</dbReference>